<evidence type="ECO:0000256" key="5">
    <source>
        <dbReference type="PIRSR" id="PIRSR016020-1"/>
    </source>
</evidence>
<dbReference type="InterPro" id="IPR011013">
    <property type="entry name" value="Gal_mutarotase_sf_dom"/>
</dbReference>
<evidence type="ECO:0000256" key="1">
    <source>
        <dbReference type="ARBA" id="ARBA00001096"/>
    </source>
</evidence>
<dbReference type="SUPFAM" id="SSF74650">
    <property type="entry name" value="Galactose mutarotase-like"/>
    <property type="match status" value="1"/>
</dbReference>
<feature type="active site" evidence="5">
    <location>
        <position position="275"/>
    </location>
</feature>
<dbReference type="EC" id="5.1.3.15" evidence="4"/>
<evidence type="ECO:0000256" key="2">
    <source>
        <dbReference type="ARBA" id="ARBA00005866"/>
    </source>
</evidence>
<organism evidence="6">
    <name type="scientific">Telmatobacter sp. DSM 110680</name>
    <dbReference type="NCBI Taxonomy" id="3036704"/>
    <lineage>
        <taxon>Bacteria</taxon>
        <taxon>Pseudomonadati</taxon>
        <taxon>Acidobacteriota</taxon>
        <taxon>Terriglobia</taxon>
        <taxon>Terriglobales</taxon>
        <taxon>Acidobacteriaceae</taxon>
        <taxon>Telmatobacter</taxon>
    </lineage>
</organism>
<comment type="similarity">
    <text evidence="2 4">Belongs to the glucose-6-phosphate 1-epimerase family.</text>
</comment>
<evidence type="ECO:0000256" key="3">
    <source>
        <dbReference type="ARBA" id="ARBA00023235"/>
    </source>
</evidence>
<dbReference type="PIRSF" id="PIRSF016020">
    <property type="entry name" value="PHexose_mutarotase"/>
    <property type="match status" value="1"/>
</dbReference>
<dbReference type="GO" id="GO:0005975">
    <property type="term" value="P:carbohydrate metabolic process"/>
    <property type="evidence" value="ECO:0007669"/>
    <property type="project" value="InterPro"/>
</dbReference>
<protein>
    <recommendedName>
        <fullName evidence="4">Putative glucose-6-phosphate 1-epimerase</fullName>
        <ecNumber evidence="4">5.1.3.15</ecNumber>
    </recommendedName>
</protein>
<dbReference type="GO" id="GO:0047938">
    <property type="term" value="F:glucose-6-phosphate 1-epimerase activity"/>
    <property type="evidence" value="ECO:0007669"/>
    <property type="project" value="UniProtKB-UniRule"/>
</dbReference>
<accession>A0AAU7DE18</accession>
<name>A0AAU7DE18_9BACT</name>
<evidence type="ECO:0000256" key="4">
    <source>
        <dbReference type="PIRNR" id="PIRNR016020"/>
    </source>
</evidence>
<feature type="active site" evidence="5">
    <location>
        <position position="172"/>
    </location>
</feature>
<dbReference type="EMBL" id="CP121196">
    <property type="protein sequence ID" value="XBH15576.1"/>
    <property type="molecule type" value="Genomic_DNA"/>
</dbReference>
<comment type="catalytic activity">
    <reaction evidence="1">
        <text>alpha-D-glucose 6-phosphate = beta-D-glucose 6-phosphate</text>
        <dbReference type="Rhea" id="RHEA:16249"/>
        <dbReference type="ChEBI" id="CHEBI:58225"/>
        <dbReference type="ChEBI" id="CHEBI:58247"/>
        <dbReference type="EC" id="5.1.3.15"/>
    </reaction>
</comment>
<dbReference type="Pfam" id="PF01263">
    <property type="entry name" value="Aldose_epim"/>
    <property type="match status" value="1"/>
</dbReference>
<dbReference type="GO" id="GO:0030246">
    <property type="term" value="F:carbohydrate binding"/>
    <property type="evidence" value="ECO:0007669"/>
    <property type="project" value="UniProtKB-UniRule"/>
</dbReference>
<proteinExistence type="inferred from homology"/>
<dbReference type="AlphaFoldDB" id="A0AAU7DE18"/>
<dbReference type="PANTHER" id="PTHR11122:SF13">
    <property type="entry name" value="GLUCOSE-6-PHOSPHATE 1-EPIMERASE"/>
    <property type="match status" value="1"/>
</dbReference>
<sequence>MEHAVIDALNERFSIPGIAQIIRGNGDLPKILVETKSASAEIYLYGAQVTSWIPTGRDEVLFLSKKSYWEAGRAIRGGIPVCFPWFRAKTDDPHAPSHGFVRIREWRVQSIAQVSEDSVCACLSTESDEASRRWWPYEFRLEYRITVGASLQLRLKMENLGQSTLRFEEALHTYFKVGDVKQAKVRGLDGVAYLDNRDGNREKMQSGDLTLSGQTDNAYKNAQYNIQIVDPVLSRTMITEKQGSASSIVWNPWSEGASSLADMDNEEWREMLCVEGGNILSSAVEVAPHKNHTMTITLSVDE</sequence>
<dbReference type="RefSeq" id="WP_348260809.1">
    <property type="nucleotide sequence ID" value="NZ_CP121196.1"/>
</dbReference>
<dbReference type="InterPro" id="IPR008183">
    <property type="entry name" value="Aldose_1/G6P_1-epimerase"/>
</dbReference>
<dbReference type="Gene3D" id="2.70.98.10">
    <property type="match status" value="1"/>
</dbReference>
<dbReference type="InterPro" id="IPR014718">
    <property type="entry name" value="GH-type_carb-bd"/>
</dbReference>
<keyword evidence="3 4" id="KW-0413">Isomerase</keyword>
<gene>
    <name evidence="6" type="ORF">P8935_13455</name>
</gene>
<evidence type="ECO:0000313" key="6">
    <source>
        <dbReference type="EMBL" id="XBH15576.1"/>
    </source>
</evidence>
<dbReference type="PANTHER" id="PTHR11122">
    <property type="entry name" value="APOSPORY-ASSOCIATED PROTEIN C-RELATED"/>
    <property type="match status" value="1"/>
</dbReference>
<reference evidence="6" key="1">
    <citation type="submission" date="2023-03" db="EMBL/GenBank/DDBJ databases">
        <title>Edaphobacter sp.</title>
        <authorList>
            <person name="Huber K.J."/>
            <person name="Papendorf J."/>
            <person name="Pilke C."/>
            <person name="Bunk B."/>
            <person name="Sproeer C."/>
            <person name="Pester M."/>
        </authorList>
    </citation>
    <scope>NUCLEOTIDE SEQUENCE</scope>
    <source>
        <strain evidence="6">DSM 110680</strain>
    </source>
</reference>
<dbReference type="CDD" id="cd09020">
    <property type="entry name" value="D-hex-6-P-epi_like"/>
    <property type="match status" value="1"/>
</dbReference>
<dbReference type="InterPro" id="IPR025532">
    <property type="entry name" value="G6P_1-epimerase"/>
</dbReference>